<feature type="compositionally biased region" description="Polar residues" evidence="1">
    <location>
        <begin position="91"/>
        <end position="100"/>
    </location>
</feature>
<protein>
    <submittedName>
        <fullName evidence="3">Uncharacterized protein</fullName>
    </submittedName>
</protein>
<feature type="region of interest" description="Disordered" evidence="1">
    <location>
        <begin position="68"/>
        <end position="100"/>
    </location>
</feature>
<evidence type="ECO:0000256" key="1">
    <source>
        <dbReference type="SAM" id="MobiDB-lite"/>
    </source>
</evidence>
<organism evidence="3 4">
    <name type="scientific">Mesorhabditis spiculigera</name>
    <dbReference type="NCBI Taxonomy" id="96644"/>
    <lineage>
        <taxon>Eukaryota</taxon>
        <taxon>Metazoa</taxon>
        <taxon>Ecdysozoa</taxon>
        <taxon>Nematoda</taxon>
        <taxon>Chromadorea</taxon>
        <taxon>Rhabditida</taxon>
        <taxon>Rhabditina</taxon>
        <taxon>Rhabditomorpha</taxon>
        <taxon>Rhabditoidea</taxon>
        <taxon>Rhabditidae</taxon>
        <taxon>Mesorhabditinae</taxon>
        <taxon>Mesorhabditis</taxon>
    </lineage>
</organism>
<feature type="signal peptide" evidence="2">
    <location>
        <begin position="1"/>
        <end position="21"/>
    </location>
</feature>
<gene>
    <name evidence="3" type="ORF">MSPICULIGERA_LOCUS20782</name>
</gene>
<dbReference type="EMBL" id="CATQJA010002664">
    <property type="protein sequence ID" value="CAJ0582652.1"/>
    <property type="molecule type" value="Genomic_DNA"/>
</dbReference>
<dbReference type="AlphaFoldDB" id="A0AA36D8B2"/>
<evidence type="ECO:0000313" key="3">
    <source>
        <dbReference type="EMBL" id="CAJ0582652.1"/>
    </source>
</evidence>
<accession>A0AA36D8B2</accession>
<comment type="caution">
    <text evidence="3">The sequence shown here is derived from an EMBL/GenBank/DDBJ whole genome shotgun (WGS) entry which is preliminary data.</text>
</comment>
<name>A0AA36D8B2_9BILA</name>
<dbReference type="Proteomes" id="UP001177023">
    <property type="component" value="Unassembled WGS sequence"/>
</dbReference>
<sequence>MHLSVVVPLVALALIAYAVNAQQYDDASSADEDFSLEKRAAMRNALVRFGRAAPSGGMRNALVRFGKRSAPNTVQDKRNGQPQPFVRFGRASSTPTTKRSNLFRSSAPLLSSIIRSPVPPKNICPFSPFSPNCRRS</sequence>
<feature type="chain" id="PRO_5041460688" evidence="2">
    <location>
        <begin position="22"/>
        <end position="136"/>
    </location>
</feature>
<proteinExistence type="predicted"/>
<reference evidence="3" key="1">
    <citation type="submission" date="2023-06" db="EMBL/GenBank/DDBJ databases">
        <authorList>
            <person name="Delattre M."/>
        </authorList>
    </citation>
    <scope>NUCLEOTIDE SEQUENCE</scope>
    <source>
        <strain evidence="3">AF72</strain>
    </source>
</reference>
<feature type="non-terminal residue" evidence="3">
    <location>
        <position position="136"/>
    </location>
</feature>
<evidence type="ECO:0000256" key="2">
    <source>
        <dbReference type="SAM" id="SignalP"/>
    </source>
</evidence>
<evidence type="ECO:0000313" key="4">
    <source>
        <dbReference type="Proteomes" id="UP001177023"/>
    </source>
</evidence>
<keyword evidence="2" id="KW-0732">Signal</keyword>
<keyword evidence="4" id="KW-1185">Reference proteome</keyword>